<evidence type="ECO:0000256" key="1">
    <source>
        <dbReference type="SAM" id="MobiDB-lite"/>
    </source>
</evidence>
<accession>A0AA39NZH4</accession>
<keyword evidence="3" id="KW-1185">Reference proteome</keyword>
<name>A0AA39NZH4_9AGAR</name>
<sequence>QTLNKNTLLATEKHVPGPGAIHVTVVTECALMCFIGNGIVGITVPTIGALAWPRLPSRDRAHPRVIPRDLTFKSSKTIHNRTVWKPKELQKGKPRRINYLTRITSGTSVSLSDGPKTRTAARPSTLRRTKSLDDLEMHTVRFANQDDKKEKLTKEQVKTVQAAEQSMTAEQRDILQKHRNSLTKEKGREHPPSPSPTPGPSSAIAKGKFVDHNLEIDDSKLDPEAQREALETWNQVHDINEEVEAHSSDPEHGFQAVKKKHQKSKGKEDVAVKSKSKQQKHNRFEVLEVEETSDDDNSDEVESTVKPRSHHKSKKPSSKREKKIRHVAEESDRRIKNIVRVHSQGASSSHHGSRQGSIRPVDQLPCDSFLADILEP</sequence>
<protein>
    <submittedName>
        <fullName evidence="2">Uncharacterized protein</fullName>
    </submittedName>
</protein>
<feature type="region of interest" description="Disordered" evidence="1">
    <location>
        <begin position="244"/>
        <end position="365"/>
    </location>
</feature>
<feature type="region of interest" description="Disordered" evidence="1">
    <location>
        <begin position="107"/>
        <end position="133"/>
    </location>
</feature>
<reference evidence="2" key="1">
    <citation type="submission" date="2023-06" db="EMBL/GenBank/DDBJ databases">
        <authorList>
            <consortium name="Lawrence Berkeley National Laboratory"/>
            <person name="Ahrendt S."/>
            <person name="Sahu N."/>
            <person name="Indic B."/>
            <person name="Wong-Bajracharya J."/>
            <person name="Merenyi Z."/>
            <person name="Ke H.-M."/>
            <person name="Monk M."/>
            <person name="Kocsube S."/>
            <person name="Drula E."/>
            <person name="Lipzen A."/>
            <person name="Balint B."/>
            <person name="Henrissat B."/>
            <person name="Andreopoulos B."/>
            <person name="Martin F.M."/>
            <person name="Harder C.B."/>
            <person name="Rigling D."/>
            <person name="Ford K.L."/>
            <person name="Foster G.D."/>
            <person name="Pangilinan J."/>
            <person name="Papanicolaou A."/>
            <person name="Barry K."/>
            <person name="LaButti K."/>
            <person name="Viragh M."/>
            <person name="Koriabine M."/>
            <person name="Yan M."/>
            <person name="Riley R."/>
            <person name="Champramary S."/>
            <person name="Plett K.L."/>
            <person name="Tsai I.J."/>
            <person name="Slot J."/>
            <person name="Sipos G."/>
            <person name="Plett J."/>
            <person name="Nagy L.G."/>
            <person name="Grigoriev I.V."/>
        </authorList>
    </citation>
    <scope>NUCLEOTIDE SEQUENCE</scope>
    <source>
        <strain evidence="2">ICMP 16352</strain>
    </source>
</reference>
<gene>
    <name evidence="2" type="ORF">IW261DRAFT_1648220</name>
</gene>
<organism evidence="2 3">
    <name type="scientific">Armillaria novae-zelandiae</name>
    <dbReference type="NCBI Taxonomy" id="153914"/>
    <lineage>
        <taxon>Eukaryota</taxon>
        <taxon>Fungi</taxon>
        <taxon>Dikarya</taxon>
        <taxon>Basidiomycota</taxon>
        <taxon>Agaricomycotina</taxon>
        <taxon>Agaricomycetes</taxon>
        <taxon>Agaricomycetidae</taxon>
        <taxon>Agaricales</taxon>
        <taxon>Marasmiineae</taxon>
        <taxon>Physalacriaceae</taxon>
        <taxon>Armillaria</taxon>
    </lineage>
</organism>
<feature type="compositionally biased region" description="Low complexity" evidence="1">
    <location>
        <begin position="342"/>
        <end position="357"/>
    </location>
</feature>
<feature type="non-terminal residue" evidence="2">
    <location>
        <position position="1"/>
    </location>
</feature>
<evidence type="ECO:0000313" key="2">
    <source>
        <dbReference type="EMBL" id="KAK0474742.1"/>
    </source>
</evidence>
<comment type="caution">
    <text evidence="2">The sequence shown here is derived from an EMBL/GenBank/DDBJ whole genome shotgun (WGS) entry which is preliminary data.</text>
</comment>
<proteinExistence type="predicted"/>
<feature type="compositionally biased region" description="Basic residues" evidence="1">
    <location>
        <begin position="307"/>
        <end position="325"/>
    </location>
</feature>
<feature type="compositionally biased region" description="Acidic residues" evidence="1">
    <location>
        <begin position="287"/>
        <end position="302"/>
    </location>
</feature>
<evidence type="ECO:0000313" key="3">
    <source>
        <dbReference type="Proteomes" id="UP001175227"/>
    </source>
</evidence>
<dbReference type="AlphaFoldDB" id="A0AA39NZH4"/>
<dbReference type="EMBL" id="JAUEPR010000025">
    <property type="protein sequence ID" value="KAK0474742.1"/>
    <property type="molecule type" value="Genomic_DNA"/>
</dbReference>
<feature type="region of interest" description="Disordered" evidence="1">
    <location>
        <begin position="183"/>
        <end position="205"/>
    </location>
</feature>
<dbReference type="Proteomes" id="UP001175227">
    <property type="component" value="Unassembled WGS sequence"/>
</dbReference>
<feature type="compositionally biased region" description="Basic and acidic residues" evidence="1">
    <location>
        <begin position="326"/>
        <end position="335"/>
    </location>
</feature>